<dbReference type="PANTHER" id="PTHR30329">
    <property type="entry name" value="STATOR ELEMENT OF FLAGELLAR MOTOR COMPLEX"/>
    <property type="match status" value="1"/>
</dbReference>
<keyword evidence="2" id="KW-0175">Coiled coil</keyword>
<feature type="coiled-coil region" evidence="2">
    <location>
        <begin position="180"/>
        <end position="207"/>
    </location>
</feature>
<evidence type="ECO:0000256" key="2">
    <source>
        <dbReference type="SAM" id="Coils"/>
    </source>
</evidence>
<keyword evidence="6" id="KW-1185">Reference proteome</keyword>
<keyword evidence="5" id="KW-0966">Cell projection</keyword>
<feature type="domain" description="OmpA-like" evidence="4">
    <location>
        <begin position="257"/>
        <end position="383"/>
    </location>
</feature>
<evidence type="ECO:0000313" key="6">
    <source>
        <dbReference type="Proteomes" id="UP000027318"/>
    </source>
</evidence>
<dbReference type="EMBL" id="JMSZ01000032">
    <property type="protein sequence ID" value="KDE39031.1"/>
    <property type="molecule type" value="Genomic_DNA"/>
</dbReference>
<feature type="coiled-coil region" evidence="2">
    <location>
        <begin position="110"/>
        <end position="144"/>
    </location>
</feature>
<accession>A0A063Y2Q2</accession>
<keyword evidence="3" id="KW-1133">Transmembrane helix</keyword>
<dbReference type="PANTHER" id="PTHR30329:SF21">
    <property type="entry name" value="LIPOPROTEIN YIAD-RELATED"/>
    <property type="match status" value="1"/>
</dbReference>
<keyword evidence="1 3" id="KW-0472">Membrane</keyword>
<dbReference type="PATRIC" id="fig|267850.7.peg.2128"/>
<dbReference type="InterPro" id="IPR006665">
    <property type="entry name" value="OmpA-like"/>
</dbReference>
<dbReference type="OrthoDB" id="9815217at2"/>
<dbReference type="AlphaFoldDB" id="A0A063Y2Q2"/>
<dbReference type="RefSeq" id="WP_036547628.1">
    <property type="nucleotide sequence ID" value="NZ_JMSZ01000032.1"/>
</dbReference>
<dbReference type="Proteomes" id="UP000027318">
    <property type="component" value="Unassembled WGS sequence"/>
</dbReference>
<dbReference type="CDD" id="cd07185">
    <property type="entry name" value="OmpA_C-like"/>
    <property type="match status" value="1"/>
</dbReference>
<dbReference type="PROSITE" id="PS51123">
    <property type="entry name" value="OMPA_2"/>
    <property type="match status" value="1"/>
</dbReference>
<dbReference type="InterPro" id="IPR036737">
    <property type="entry name" value="OmpA-like_sf"/>
</dbReference>
<comment type="caution">
    <text evidence="5">The sequence shown here is derived from an EMBL/GenBank/DDBJ whole genome shotgun (WGS) entry which is preliminary data.</text>
</comment>
<evidence type="ECO:0000259" key="4">
    <source>
        <dbReference type="PROSITE" id="PS51123"/>
    </source>
</evidence>
<evidence type="ECO:0000256" key="1">
    <source>
        <dbReference type="PROSITE-ProRule" id="PRU00473"/>
    </source>
</evidence>
<dbReference type="Pfam" id="PF00691">
    <property type="entry name" value="OmpA"/>
    <property type="match status" value="1"/>
</dbReference>
<dbReference type="InterPro" id="IPR050330">
    <property type="entry name" value="Bact_OuterMem_StrucFunc"/>
</dbReference>
<feature type="transmembrane region" description="Helical" evidence="3">
    <location>
        <begin position="21"/>
        <end position="43"/>
    </location>
</feature>
<keyword evidence="3" id="KW-0812">Transmembrane</keyword>
<organism evidence="5 6">
    <name type="scientific">Nitrincola lacisaponensis</name>
    <dbReference type="NCBI Taxonomy" id="267850"/>
    <lineage>
        <taxon>Bacteria</taxon>
        <taxon>Pseudomonadati</taxon>
        <taxon>Pseudomonadota</taxon>
        <taxon>Gammaproteobacteria</taxon>
        <taxon>Oceanospirillales</taxon>
        <taxon>Oceanospirillaceae</taxon>
        <taxon>Nitrincola</taxon>
    </lineage>
</organism>
<dbReference type="SUPFAM" id="SSF103088">
    <property type="entry name" value="OmpA-like"/>
    <property type="match status" value="1"/>
</dbReference>
<dbReference type="Gene3D" id="3.30.1330.60">
    <property type="entry name" value="OmpA-like domain"/>
    <property type="match status" value="1"/>
</dbReference>
<reference evidence="5 6" key="1">
    <citation type="journal article" date="2005" name="Int. J. Syst. Evol. Microbiol.">
        <title>Nitrincola lacisaponensis gen. nov., sp. nov., a novel alkaliphilic bacterium isolated from an alkaline, saline lake.</title>
        <authorList>
            <person name="Dimitriu P.A."/>
            <person name="Shukla S.K."/>
            <person name="Conradt J."/>
            <person name="Marquez M.C."/>
            <person name="Ventosa A."/>
            <person name="Maglia A."/>
            <person name="Peyton B.M."/>
            <person name="Pinkart H.C."/>
            <person name="Mormile M.R."/>
        </authorList>
    </citation>
    <scope>NUCLEOTIDE SEQUENCE [LARGE SCALE GENOMIC DNA]</scope>
    <source>
        <strain evidence="5 6">4CA</strain>
    </source>
</reference>
<dbReference type="GO" id="GO:0016020">
    <property type="term" value="C:membrane"/>
    <property type="evidence" value="ECO:0007669"/>
    <property type="project" value="UniProtKB-UniRule"/>
</dbReference>
<protein>
    <submittedName>
        <fullName evidence="5">Flagellar motor rotation protein MotB</fullName>
    </submittedName>
</protein>
<keyword evidence="5" id="KW-0282">Flagellum</keyword>
<keyword evidence="5" id="KW-0969">Cilium</keyword>
<gene>
    <name evidence="5" type="ORF">ADINL_2160</name>
</gene>
<sequence>MLGSARRQRSQINAWPGYVDALSALLMLVIFMLMIYMVTQLYLSQALSDRDSELASLSSRLNEISRLLMLEEQRSEQLAAELTSLQSAYQQSLSREEAMQQALDSLLGDLSESEQAQQQIASRAAELEAQLEQERTAFMQLRTLADDQEARIAGLTASASERETALKEEQELTAAQQDFILQLTQRIDALQQQLQQISAALQLQEALVAERDVEIAGLGQRLNRALAERVNQLERYQSEFFGRLRDLLEANENIRIVGDRFLLPSELFFASGSAELGPEGRAELDKLAALLLEISATIPDDLDWILRVDGHTDRVPINTPAFPSNWELSTARAVSVVRYLASRGVPQQHMAAAGFGEFYPVDSGTSAAALQRNRRIEIKLTDR</sequence>
<proteinExistence type="predicted"/>
<evidence type="ECO:0000256" key="3">
    <source>
        <dbReference type="SAM" id="Phobius"/>
    </source>
</evidence>
<dbReference type="NCBIfam" id="NF006543">
    <property type="entry name" value="PRK09039.1-2"/>
    <property type="match status" value="1"/>
</dbReference>
<evidence type="ECO:0000313" key="5">
    <source>
        <dbReference type="EMBL" id="KDE39031.1"/>
    </source>
</evidence>
<dbReference type="STRING" id="267850.ADINL_2160"/>
<name>A0A063Y2Q2_9GAMM</name>